<feature type="compositionally biased region" description="Polar residues" evidence="1">
    <location>
        <begin position="118"/>
        <end position="139"/>
    </location>
</feature>
<evidence type="ECO:0000313" key="2">
    <source>
        <dbReference type="EMBL" id="KAJ7646747.1"/>
    </source>
</evidence>
<dbReference type="AlphaFoldDB" id="A0AAD7CEI0"/>
<gene>
    <name evidence="2" type="ORF">FB45DRAFT_1098834</name>
</gene>
<accession>A0AAD7CEI0</accession>
<sequence>MSSKKPPRVTEPDDDTTMTSRPTNSPPMGRLISPSMTSDIAHLAPMAHHPSLYAAAPTTTPQIYYGPYPLGPGPEPFLNAPMSYYRPTSLSPMHDDMPMTIRIPEVAIPMTILAQATSPIVDSTPDPNLNPPTRQTRSRSGAGAKTAKTPNQNGTTTKTTTSRNRKRKLDLTPTTENDDFTLDEYPEPLEWVMYYPSDFERDANAASRAHIPSKKRRVEERPEDAITEPQFLCAGCKKEYFQIADHFRELELNSPCGAQVFHLKVGEGKWGGGISYSVWAATQWAV</sequence>
<dbReference type="Proteomes" id="UP001221142">
    <property type="component" value="Unassembled WGS sequence"/>
</dbReference>
<evidence type="ECO:0000256" key="1">
    <source>
        <dbReference type="SAM" id="MobiDB-lite"/>
    </source>
</evidence>
<name>A0AAD7CEI0_9AGAR</name>
<evidence type="ECO:0000313" key="3">
    <source>
        <dbReference type="Proteomes" id="UP001221142"/>
    </source>
</evidence>
<feature type="region of interest" description="Disordered" evidence="1">
    <location>
        <begin position="1"/>
        <end position="30"/>
    </location>
</feature>
<comment type="caution">
    <text evidence="2">The sequence shown here is derived from an EMBL/GenBank/DDBJ whole genome shotgun (WGS) entry which is preliminary data.</text>
</comment>
<proteinExistence type="predicted"/>
<reference evidence="2" key="1">
    <citation type="submission" date="2023-03" db="EMBL/GenBank/DDBJ databases">
        <title>Massive genome expansion in bonnet fungi (Mycena s.s.) driven by repeated elements and novel gene families across ecological guilds.</title>
        <authorList>
            <consortium name="Lawrence Berkeley National Laboratory"/>
            <person name="Harder C.B."/>
            <person name="Miyauchi S."/>
            <person name="Viragh M."/>
            <person name="Kuo A."/>
            <person name="Thoen E."/>
            <person name="Andreopoulos B."/>
            <person name="Lu D."/>
            <person name="Skrede I."/>
            <person name="Drula E."/>
            <person name="Henrissat B."/>
            <person name="Morin E."/>
            <person name="Kohler A."/>
            <person name="Barry K."/>
            <person name="LaButti K."/>
            <person name="Morin E."/>
            <person name="Salamov A."/>
            <person name="Lipzen A."/>
            <person name="Mereny Z."/>
            <person name="Hegedus B."/>
            <person name="Baldrian P."/>
            <person name="Stursova M."/>
            <person name="Weitz H."/>
            <person name="Taylor A."/>
            <person name="Grigoriev I.V."/>
            <person name="Nagy L.G."/>
            <person name="Martin F."/>
            <person name="Kauserud H."/>
        </authorList>
    </citation>
    <scope>NUCLEOTIDE SEQUENCE</scope>
    <source>
        <strain evidence="2">9284</strain>
    </source>
</reference>
<feature type="compositionally biased region" description="Low complexity" evidence="1">
    <location>
        <begin position="148"/>
        <end position="162"/>
    </location>
</feature>
<keyword evidence="3" id="KW-1185">Reference proteome</keyword>
<protein>
    <submittedName>
        <fullName evidence="2">Uncharacterized protein</fullName>
    </submittedName>
</protein>
<dbReference type="EMBL" id="JARKIF010000002">
    <property type="protein sequence ID" value="KAJ7646747.1"/>
    <property type="molecule type" value="Genomic_DNA"/>
</dbReference>
<organism evidence="2 3">
    <name type="scientific">Roridomyces roridus</name>
    <dbReference type="NCBI Taxonomy" id="1738132"/>
    <lineage>
        <taxon>Eukaryota</taxon>
        <taxon>Fungi</taxon>
        <taxon>Dikarya</taxon>
        <taxon>Basidiomycota</taxon>
        <taxon>Agaricomycotina</taxon>
        <taxon>Agaricomycetes</taxon>
        <taxon>Agaricomycetidae</taxon>
        <taxon>Agaricales</taxon>
        <taxon>Marasmiineae</taxon>
        <taxon>Mycenaceae</taxon>
        <taxon>Roridomyces</taxon>
    </lineage>
</organism>
<feature type="region of interest" description="Disordered" evidence="1">
    <location>
        <begin position="118"/>
        <end position="182"/>
    </location>
</feature>